<name>A0A9P6JQ33_9AGAR</name>
<comment type="caution">
    <text evidence="3">The sequence shown here is derived from an EMBL/GenBank/DDBJ whole genome shotgun (WGS) entry which is preliminary data.</text>
</comment>
<dbReference type="Proteomes" id="UP000807306">
    <property type="component" value="Unassembled WGS sequence"/>
</dbReference>
<sequence>MNESAKREQALKAADTRRENVERARQEGVRLAQETAGGRPAKRKALQNQIWIKPNAKPVGSTAKQAGGRRKAIEREQDHGSGNQARNNFEDEAPEAQDEQLPKPKKLAPKGGTKKPRAPEIENSAETNDEDETREYLNEQPLKIKRTPALQGIAKKHQAPDFEGAAGINGEDEALEYLDEQPPKIRQKLAPQGAAKKRQAPDFQNSAEFNDKNDDEHMYLDGFRDPEDDKKDGEDEDEEGGTEEDEEGETEEDEKIEKEDDAWDGVDLEVECPVIVNEDEDEGNPASISYSNYRTIRPPLSQLQTETTHFDPNTLNDEGDNEPGITSAVNVNAATTRKRHRQVLESSDDDEENMPPAPPLPKKKARLRVSGSRQEAFRAERPQLKENRTHQSAALSSAKVMHNSWSDDVQLVPLILPTTKKRQLKQQSPLIQNIIRHSIDLATEEIILKDNWPEEGKQIAYGKELALKACDNVEICTAYDAVMELKKRLQMDKNFTKGLCEIIVDRLSTVRAAAKDEASNHLSGYQLGIGESCMKRVESLLKGYQFHMIGHWGGEDNNTWIPDTKSSFQNPVLISTIKKAFFSNARSTGYRFIEQFTSSVEGQAQEKEIPMPLLVLALTAIYCCLSEYQNGEKKRLDFDGKTFLSINRSLMNVLNRTKNSRPLDFHRRMHELYEQVVKSNMIVFNTEEIEESAFNIIDF</sequence>
<feature type="domain" description="DUF6532" evidence="2">
    <location>
        <begin position="439"/>
        <end position="656"/>
    </location>
</feature>
<feature type="compositionally biased region" description="Basic and acidic residues" evidence="1">
    <location>
        <begin position="1"/>
        <end position="28"/>
    </location>
</feature>
<feature type="compositionally biased region" description="Basic residues" evidence="1">
    <location>
        <begin position="103"/>
        <end position="116"/>
    </location>
</feature>
<feature type="region of interest" description="Disordered" evidence="1">
    <location>
        <begin position="1"/>
        <end position="296"/>
    </location>
</feature>
<dbReference type="Pfam" id="PF20149">
    <property type="entry name" value="DUF6532"/>
    <property type="match status" value="1"/>
</dbReference>
<feature type="compositionally biased region" description="Acidic residues" evidence="1">
    <location>
        <begin position="234"/>
        <end position="270"/>
    </location>
</feature>
<organism evidence="3 4">
    <name type="scientific">Crepidotus variabilis</name>
    <dbReference type="NCBI Taxonomy" id="179855"/>
    <lineage>
        <taxon>Eukaryota</taxon>
        <taxon>Fungi</taxon>
        <taxon>Dikarya</taxon>
        <taxon>Basidiomycota</taxon>
        <taxon>Agaricomycotina</taxon>
        <taxon>Agaricomycetes</taxon>
        <taxon>Agaricomycetidae</taxon>
        <taxon>Agaricales</taxon>
        <taxon>Agaricineae</taxon>
        <taxon>Crepidotaceae</taxon>
        <taxon>Crepidotus</taxon>
    </lineage>
</organism>
<feature type="compositionally biased region" description="Basic and acidic residues" evidence="1">
    <location>
        <begin position="209"/>
        <end position="233"/>
    </location>
</feature>
<evidence type="ECO:0000256" key="1">
    <source>
        <dbReference type="SAM" id="MobiDB-lite"/>
    </source>
</evidence>
<evidence type="ECO:0000313" key="3">
    <source>
        <dbReference type="EMBL" id="KAF9528453.1"/>
    </source>
</evidence>
<dbReference type="InterPro" id="IPR045341">
    <property type="entry name" value="DUF6532"/>
</dbReference>
<protein>
    <recommendedName>
        <fullName evidence="2">DUF6532 domain-containing protein</fullName>
    </recommendedName>
</protein>
<feature type="region of interest" description="Disordered" evidence="1">
    <location>
        <begin position="333"/>
        <end position="389"/>
    </location>
</feature>
<evidence type="ECO:0000313" key="4">
    <source>
        <dbReference type="Proteomes" id="UP000807306"/>
    </source>
</evidence>
<keyword evidence="4" id="KW-1185">Reference proteome</keyword>
<feature type="compositionally biased region" description="Acidic residues" evidence="1">
    <location>
        <begin position="170"/>
        <end position="179"/>
    </location>
</feature>
<proteinExistence type="predicted"/>
<dbReference type="OrthoDB" id="3225557at2759"/>
<evidence type="ECO:0000259" key="2">
    <source>
        <dbReference type="Pfam" id="PF20149"/>
    </source>
</evidence>
<dbReference type="AlphaFoldDB" id="A0A9P6JQ33"/>
<feature type="compositionally biased region" description="Basic and acidic residues" evidence="1">
    <location>
        <begin position="375"/>
        <end position="389"/>
    </location>
</feature>
<reference evidence="3" key="1">
    <citation type="submission" date="2020-11" db="EMBL/GenBank/DDBJ databases">
        <authorList>
            <consortium name="DOE Joint Genome Institute"/>
            <person name="Ahrendt S."/>
            <person name="Riley R."/>
            <person name="Andreopoulos W."/>
            <person name="Labutti K."/>
            <person name="Pangilinan J."/>
            <person name="Ruiz-Duenas F.J."/>
            <person name="Barrasa J.M."/>
            <person name="Sanchez-Garcia M."/>
            <person name="Camarero S."/>
            <person name="Miyauchi S."/>
            <person name="Serrano A."/>
            <person name="Linde D."/>
            <person name="Babiker R."/>
            <person name="Drula E."/>
            <person name="Ayuso-Fernandez I."/>
            <person name="Pacheco R."/>
            <person name="Padilla G."/>
            <person name="Ferreira P."/>
            <person name="Barriuso J."/>
            <person name="Kellner H."/>
            <person name="Castanera R."/>
            <person name="Alfaro M."/>
            <person name="Ramirez L."/>
            <person name="Pisabarro A.G."/>
            <person name="Kuo A."/>
            <person name="Tritt A."/>
            <person name="Lipzen A."/>
            <person name="He G."/>
            <person name="Yan M."/>
            <person name="Ng V."/>
            <person name="Cullen D."/>
            <person name="Martin F."/>
            <person name="Rosso M.-N."/>
            <person name="Henrissat B."/>
            <person name="Hibbett D."/>
            <person name="Martinez A.T."/>
            <person name="Grigoriev I.V."/>
        </authorList>
    </citation>
    <scope>NUCLEOTIDE SEQUENCE</scope>
    <source>
        <strain evidence="3">CBS 506.95</strain>
    </source>
</reference>
<dbReference type="EMBL" id="MU157852">
    <property type="protein sequence ID" value="KAF9528453.1"/>
    <property type="molecule type" value="Genomic_DNA"/>
</dbReference>
<gene>
    <name evidence="3" type="ORF">CPB83DRAFT_894241</name>
</gene>
<accession>A0A9P6JQ33</accession>